<name>A0A4Z2EKT5_9TELE</name>
<dbReference type="Proteomes" id="UP000314294">
    <property type="component" value="Unassembled WGS sequence"/>
</dbReference>
<proteinExistence type="predicted"/>
<comment type="caution">
    <text evidence="2">The sequence shown here is derived from an EMBL/GenBank/DDBJ whole genome shotgun (WGS) entry which is preliminary data.</text>
</comment>
<feature type="compositionally biased region" description="Pro residues" evidence="1">
    <location>
        <begin position="43"/>
        <end position="53"/>
    </location>
</feature>
<dbReference type="EMBL" id="SRLO01005561">
    <property type="protein sequence ID" value="TNN29506.1"/>
    <property type="molecule type" value="Genomic_DNA"/>
</dbReference>
<keyword evidence="3" id="KW-1185">Reference proteome</keyword>
<protein>
    <submittedName>
        <fullName evidence="2">Uncharacterized protein</fullName>
    </submittedName>
</protein>
<evidence type="ECO:0000313" key="3">
    <source>
        <dbReference type="Proteomes" id="UP000314294"/>
    </source>
</evidence>
<evidence type="ECO:0000256" key="1">
    <source>
        <dbReference type="SAM" id="MobiDB-lite"/>
    </source>
</evidence>
<dbReference type="AlphaFoldDB" id="A0A4Z2EKT5"/>
<accession>A0A4Z2EKT5</accession>
<sequence>MDTEGRRVLLCAEVTAPDRNRTELRLLRGFLCGPPARRSARAAPPPSPLPPAQKDPGKETPAPAMETAAANKYGT</sequence>
<feature type="region of interest" description="Disordered" evidence="1">
    <location>
        <begin position="34"/>
        <end position="75"/>
    </location>
</feature>
<reference evidence="2 3" key="1">
    <citation type="submission" date="2019-03" db="EMBL/GenBank/DDBJ databases">
        <title>First draft genome of Liparis tanakae, snailfish: a comprehensive survey of snailfish specific genes.</title>
        <authorList>
            <person name="Kim W."/>
            <person name="Song I."/>
            <person name="Jeong J.-H."/>
            <person name="Kim D."/>
            <person name="Kim S."/>
            <person name="Ryu S."/>
            <person name="Song J.Y."/>
            <person name="Lee S.K."/>
        </authorList>
    </citation>
    <scope>NUCLEOTIDE SEQUENCE [LARGE SCALE GENOMIC DNA]</scope>
    <source>
        <tissue evidence="2">Muscle</tissue>
    </source>
</reference>
<organism evidence="2 3">
    <name type="scientific">Liparis tanakae</name>
    <name type="common">Tanaka's snailfish</name>
    <dbReference type="NCBI Taxonomy" id="230148"/>
    <lineage>
        <taxon>Eukaryota</taxon>
        <taxon>Metazoa</taxon>
        <taxon>Chordata</taxon>
        <taxon>Craniata</taxon>
        <taxon>Vertebrata</taxon>
        <taxon>Euteleostomi</taxon>
        <taxon>Actinopterygii</taxon>
        <taxon>Neopterygii</taxon>
        <taxon>Teleostei</taxon>
        <taxon>Neoteleostei</taxon>
        <taxon>Acanthomorphata</taxon>
        <taxon>Eupercaria</taxon>
        <taxon>Perciformes</taxon>
        <taxon>Cottioidei</taxon>
        <taxon>Cottales</taxon>
        <taxon>Liparidae</taxon>
        <taxon>Liparis</taxon>
    </lineage>
</organism>
<gene>
    <name evidence="2" type="ORF">EYF80_060344</name>
</gene>
<feature type="compositionally biased region" description="Low complexity" evidence="1">
    <location>
        <begin position="59"/>
        <end position="75"/>
    </location>
</feature>
<evidence type="ECO:0000313" key="2">
    <source>
        <dbReference type="EMBL" id="TNN29506.1"/>
    </source>
</evidence>